<dbReference type="RefSeq" id="XP_028134744.1">
    <property type="nucleotide sequence ID" value="XM_028278943.1"/>
</dbReference>
<dbReference type="InterPro" id="IPR036846">
    <property type="entry name" value="GM2-AP_sf"/>
</dbReference>
<dbReference type="AlphaFoldDB" id="A0A6P7FFE1"/>
<proteinExistence type="predicted"/>
<organism evidence="4">
    <name type="scientific">Diabrotica virgifera virgifera</name>
    <name type="common">western corn rootworm</name>
    <dbReference type="NCBI Taxonomy" id="50390"/>
    <lineage>
        <taxon>Eukaryota</taxon>
        <taxon>Metazoa</taxon>
        <taxon>Ecdysozoa</taxon>
        <taxon>Arthropoda</taxon>
        <taxon>Hexapoda</taxon>
        <taxon>Insecta</taxon>
        <taxon>Pterygota</taxon>
        <taxon>Neoptera</taxon>
        <taxon>Endopterygota</taxon>
        <taxon>Coleoptera</taxon>
        <taxon>Polyphaga</taxon>
        <taxon>Cucujiformia</taxon>
        <taxon>Chrysomeloidea</taxon>
        <taxon>Chrysomelidae</taxon>
        <taxon>Galerucinae</taxon>
        <taxon>Diabroticina</taxon>
        <taxon>Diabroticites</taxon>
        <taxon>Diabrotica</taxon>
    </lineage>
</organism>
<evidence type="ECO:0000313" key="2">
    <source>
        <dbReference type="EnsemblMetazoa" id="XP_028134744.1"/>
    </source>
</evidence>
<name>A0A6P7FFE1_DIAVI</name>
<gene>
    <name evidence="4" type="primary">LOC114329747</name>
</gene>
<reference evidence="2" key="2">
    <citation type="submission" date="2025-05" db="UniProtKB">
        <authorList>
            <consortium name="EnsemblMetazoa"/>
        </authorList>
    </citation>
    <scope>IDENTIFICATION</scope>
</reference>
<dbReference type="PANTHER" id="PTHR21112">
    <property type="entry name" value="CHEMOSENSORY PROTEIN A 29A-RELATED"/>
    <property type="match status" value="1"/>
</dbReference>
<evidence type="ECO:0000313" key="3">
    <source>
        <dbReference type="Proteomes" id="UP001652700"/>
    </source>
</evidence>
<dbReference type="KEGG" id="dvv:114329747"/>
<accession>A0A6P7FFE1</accession>
<dbReference type="EnsemblMetazoa" id="XM_028278943.2">
    <property type="protein sequence ID" value="XP_028134744.1"/>
    <property type="gene ID" value="LOC114329747"/>
</dbReference>
<reference evidence="4" key="1">
    <citation type="submission" date="2025-04" db="UniProtKB">
        <authorList>
            <consortium name="RefSeq"/>
        </authorList>
    </citation>
    <scope>IDENTIFICATION</scope>
    <source>
        <tissue evidence="4">Whole insect</tissue>
    </source>
</reference>
<dbReference type="PANTHER" id="PTHR21112:SF0">
    <property type="entry name" value="CHEMOSENSORY PROTEIN A 29A-RELATED"/>
    <property type="match status" value="1"/>
</dbReference>
<evidence type="ECO:0000313" key="4">
    <source>
        <dbReference type="RefSeq" id="XP_028134744.1"/>
    </source>
</evidence>
<dbReference type="Gene3D" id="2.70.220.10">
    <property type="entry name" value="Ganglioside GM2 activator"/>
    <property type="match status" value="1"/>
</dbReference>
<evidence type="ECO:0000256" key="1">
    <source>
        <dbReference type="ARBA" id="ARBA00022729"/>
    </source>
</evidence>
<keyword evidence="1" id="KW-0732">Signal</keyword>
<keyword evidence="3" id="KW-1185">Reference proteome</keyword>
<dbReference type="OrthoDB" id="6661750at2759"/>
<dbReference type="GeneID" id="114329747"/>
<dbReference type="InParanoid" id="A0A6P7FFE1"/>
<sequence length="188" mass="21839">MMLVITAIIGIICFQLHTIFSAKILYEMETLEICKDPKYAHIDNMVKKLQISRYNRTVKMLEFHISSKDPLDENIEGTISAAKWTNGKWLSIPFIPYVPDICKYAYQNYPEQVRFLMEGFKVEHPDRCPFPAGNHTLHNYPMVTKFEVNSLVPITGRFMFRVILRKIATKEIVYCIQGTTLQTAQTKL</sequence>
<protein>
    <submittedName>
        <fullName evidence="4">Uncharacterized protein LOC114329747</fullName>
    </submittedName>
</protein>
<dbReference type="Proteomes" id="UP001652700">
    <property type="component" value="Unplaced"/>
</dbReference>